<comment type="caution">
    <text evidence="8">Lacks conserved residue(s) required for the propagation of feature annotation.</text>
</comment>
<dbReference type="HAMAP" id="MF_01521">
    <property type="entry name" value="MntP_pump"/>
    <property type="match status" value="1"/>
</dbReference>
<evidence type="ECO:0000256" key="8">
    <source>
        <dbReference type="HAMAP-Rule" id="MF_01521"/>
    </source>
</evidence>
<feature type="transmembrane region" description="Helical" evidence="8">
    <location>
        <begin position="6"/>
        <end position="27"/>
    </location>
</feature>
<dbReference type="PANTHER" id="PTHR35529">
    <property type="entry name" value="MANGANESE EFFLUX PUMP MNTP-RELATED"/>
    <property type="match status" value="1"/>
</dbReference>
<feature type="transmembrane region" description="Helical" evidence="8">
    <location>
        <begin position="34"/>
        <end position="56"/>
    </location>
</feature>
<keyword evidence="4 8" id="KW-1133">Transmembrane helix</keyword>
<comment type="similarity">
    <text evidence="8">Belongs to the MntP (TC 9.B.29) family.</text>
</comment>
<dbReference type="PANTHER" id="PTHR35529:SF1">
    <property type="entry name" value="MANGANESE EFFLUX PUMP MNTP-RELATED"/>
    <property type="match status" value="1"/>
</dbReference>
<evidence type="ECO:0000256" key="5">
    <source>
        <dbReference type="ARBA" id="ARBA00023065"/>
    </source>
</evidence>
<proteinExistence type="inferred from homology"/>
<dbReference type="RefSeq" id="WP_034420578.1">
    <property type="nucleotide sequence ID" value="NZ_CP045798.1"/>
</dbReference>
<comment type="subcellular location">
    <subcellularLocation>
        <location evidence="8">Cell membrane</location>
        <topology evidence="8">Multi-pass membrane protein</topology>
    </subcellularLocation>
</comment>
<dbReference type="OrthoDB" id="1679700at2"/>
<reference evidence="9 10" key="1">
    <citation type="journal article" date="2019" name="Front. Microbiol.">
        <title>Thermoanaerosceptrum fracticalcis gen. nov. sp. nov., a Novel Fumarate-Fermenting Microorganism From a Deep Fractured Carbonate Aquifer of the US Great Basin.</title>
        <authorList>
            <person name="Hamilton-Brehm S.D."/>
            <person name="Stewart L.E."/>
            <person name="Zavarin M."/>
            <person name="Caldwell M."/>
            <person name="Lawson P.A."/>
            <person name="Onstott T.C."/>
            <person name="Grzymski J."/>
            <person name="Neveux I."/>
            <person name="Lollar B.S."/>
            <person name="Russell C.E."/>
            <person name="Moser D.P."/>
        </authorList>
    </citation>
    <scope>NUCLEOTIDE SEQUENCE [LARGE SCALE GENOMIC DNA]</scope>
    <source>
        <strain evidence="9 10">DRI-13</strain>
    </source>
</reference>
<feature type="transmembrane region" description="Helical" evidence="8">
    <location>
        <begin position="62"/>
        <end position="84"/>
    </location>
</feature>
<evidence type="ECO:0000256" key="7">
    <source>
        <dbReference type="ARBA" id="ARBA00023211"/>
    </source>
</evidence>
<dbReference type="GO" id="GO:0005886">
    <property type="term" value="C:plasma membrane"/>
    <property type="evidence" value="ECO:0007669"/>
    <property type="project" value="UniProtKB-SubCell"/>
</dbReference>
<accession>A0A7G6E4Q4</accession>
<keyword evidence="5 8" id="KW-0406">Ion transport</keyword>
<protein>
    <recommendedName>
        <fullName evidence="8">Putative manganese efflux pump MntP</fullName>
    </recommendedName>
</protein>
<dbReference type="GO" id="GO:0005384">
    <property type="term" value="F:manganese ion transmembrane transporter activity"/>
    <property type="evidence" value="ECO:0007669"/>
    <property type="project" value="UniProtKB-UniRule"/>
</dbReference>
<keyword evidence="7 8" id="KW-0464">Manganese</keyword>
<feature type="transmembrane region" description="Helical" evidence="8">
    <location>
        <begin position="141"/>
        <end position="162"/>
    </location>
</feature>
<keyword evidence="10" id="KW-1185">Reference proteome</keyword>
<organism evidence="9 10">
    <name type="scientific">Thermanaerosceptrum fracticalcis</name>
    <dbReference type="NCBI Taxonomy" id="1712410"/>
    <lineage>
        <taxon>Bacteria</taxon>
        <taxon>Bacillati</taxon>
        <taxon>Bacillota</taxon>
        <taxon>Clostridia</taxon>
        <taxon>Eubacteriales</taxon>
        <taxon>Peptococcaceae</taxon>
        <taxon>Thermanaerosceptrum</taxon>
    </lineage>
</organism>
<evidence type="ECO:0000256" key="4">
    <source>
        <dbReference type="ARBA" id="ARBA00022989"/>
    </source>
</evidence>
<evidence type="ECO:0000256" key="3">
    <source>
        <dbReference type="ARBA" id="ARBA00022692"/>
    </source>
</evidence>
<evidence type="ECO:0000256" key="6">
    <source>
        <dbReference type="ARBA" id="ARBA00023136"/>
    </source>
</evidence>
<evidence type="ECO:0000313" key="10">
    <source>
        <dbReference type="Proteomes" id="UP000515847"/>
    </source>
</evidence>
<keyword evidence="1 8" id="KW-0813">Transport</keyword>
<name>A0A7G6E4Q4_THEFR</name>
<sequence>MNYSAVLLVSIALGIDAFSVAIGIGLAGIRRREIYLVSGVVCLFHIFMPLLGLTLGTYLGKVAGPVASVIGALVLITIGLSTIWENIRELGWGGRVVSPGTGKVSDVINIGNPVSLAVMAASVSLDALTAGFSLGTLRVDLTLTVITMGLVAGVMTAGGLIFGKRLNRTIGERAEILGGAILVLIGLKFLF</sequence>
<dbReference type="EMBL" id="CP045798">
    <property type="protein sequence ID" value="QNB47058.1"/>
    <property type="molecule type" value="Genomic_DNA"/>
</dbReference>
<evidence type="ECO:0000256" key="2">
    <source>
        <dbReference type="ARBA" id="ARBA00022475"/>
    </source>
</evidence>
<dbReference type="KEGG" id="tfr:BR63_12515"/>
<dbReference type="Proteomes" id="UP000515847">
    <property type="component" value="Chromosome"/>
</dbReference>
<evidence type="ECO:0000256" key="1">
    <source>
        <dbReference type="ARBA" id="ARBA00022448"/>
    </source>
</evidence>
<dbReference type="AlphaFoldDB" id="A0A7G6E4Q4"/>
<evidence type="ECO:0000313" key="9">
    <source>
        <dbReference type="EMBL" id="QNB47058.1"/>
    </source>
</evidence>
<keyword evidence="3 8" id="KW-0812">Transmembrane</keyword>
<gene>
    <name evidence="8" type="primary">mntP</name>
    <name evidence="9" type="ORF">BR63_12515</name>
</gene>
<dbReference type="InterPro" id="IPR003810">
    <property type="entry name" value="Mntp/YtaF"/>
</dbReference>
<dbReference type="Pfam" id="PF02659">
    <property type="entry name" value="Mntp"/>
    <property type="match status" value="1"/>
</dbReference>
<keyword evidence="6 8" id="KW-0472">Membrane</keyword>
<dbReference type="InterPro" id="IPR022929">
    <property type="entry name" value="Put_MntP"/>
</dbReference>
<keyword evidence="2 8" id="KW-1003">Cell membrane</keyword>
<comment type="function">
    <text evidence="8">Probably functions as a manganese efflux pump.</text>
</comment>